<dbReference type="PANTHER" id="PTHR31024:SF13">
    <property type="entry name" value="C-TYPE LECTIN DOMAIN-CONTAINING PROTEIN 160"/>
    <property type="match status" value="1"/>
</dbReference>
<comment type="caution">
    <text evidence="2">The sequence shown here is derived from an EMBL/GenBank/DDBJ whole genome shotgun (WGS) entry which is preliminary data.</text>
</comment>
<dbReference type="PANTHER" id="PTHR31024">
    <property type="entry name" value="C-TYPE LECTIN"/>
    <property type="match status" value="1"/>
</dbReference>
<dbReference type="GO" id="GO:0045087">
    <property type="term" value="P:innate immune response"/>
    <property type="evidence" value="ECO:0007669"/>
    <property type="project" value="TreeGrafter"/>
</dbReference>
<name>A0AA36H744_CYLNA</name>
<dbReference type="InterPro" id="IPR016186">
    <property type="entry name" value="C-type_lectin-like/link_sf"/>
</dbReference>
<dbReference type="AlphaFoldDB" id="A0AA36H744"/>
<proteinExistence type="predicted"/>
<evidence type="ECO:0000259" key="1">
    <source>
        <dbReference type="PROSITE" id="PS50041"/>
    </source>
</evidence>
<dbReference type="SMART" id="SM00034">
    <property type="entry name" value="CLECT"/>
    <property type="match status" value="1"/>
</dbReference>
<protein>
    <recommendedName>
        <fullName evidence="1">C-type lectin domain-containing protein</fullName>
    </recommendedName>
</protein>
<evidence type="ECO:0000313" key="2">
    <source>
        <dbReference type="EMBL" id="CAJ0604748.1"/>
    </source>
</evidence>
<dbReference type="InterPro" id="IPR001304">
    <property type="entry name" value="C-type_lectin-like"/>
</dbReference>
<dbReference type="Gene3D" id="3.10.100.10">
    <property type="entry name" value="Mannose-Binding Protein A, subunit A"/>
    <property type="match status" value="1"/>
</dbReference>
<dbReference type="InterPro" id="IPR016187">
    <property type="entry name" value="CTDL_fold"/>
</dbReference>
<gene>
    <name evidence="2" type="ORF">CYNAS_LOCUS16731</name>
</gene>
<keyword evidence="3" id="KW-1185">Reference proteome</keyword>
<dbReference type="EMBL" id="CATQJL010000316">
    <property type="protein sequence ID" value="CAJ0604748.1"/>
    <property type="molecule type" value="Genomic_DNA"/>
</dbReference>
<feature type="domain" description="C-type lectin" evidence="1">
    <location>
        <begin position="112"/>
        <end position="258"/>
    </location>
</feature>
<reference evidence="2" key="1">
    <citation type="submission" date="2023-07" db="EMBL/GenBank/DDBJ databases">
        <authorList>
            <consortium name="CYATHOMIX"/>
        </authorList>
    </citation>
    <scope>NUCLEOTIDE SEQUENCE</scope>
    <source>
        <strain evidence="2">N/A</strain>
    </source>
</reference>
<dbReference type="CDD" id="cd00037">
    <property type="entry name" value="CLECT"/>
    <property type="match status" value="1"/>
</dbReference>
<evidence type="ECO:0000313" key="3">
    <source>
        <dbReference type="Proteomes" id="UP001176961"/>
    </source>
</evidence>
<dbReference type="Proteomes" id="UP001176961">
    <property type="component" value="Unassembled WGS sequence"/>
</dbReference>
<organism evidence="2 3">
    <name type="scientific">Cylicocyclus nassatus</name>
    <name type="common">Nematode worm</name>
    <dbReference type="NCBI Taxonomy" id="53992"/>
    <lineage>
        <taxon>Eukaryota</taxon>
        <taxon>Metazoa</taxon>
        <taxon>Ecdysozoa</taxon>
        <taxon>Nematoda</taxon>
        <taxon>Chromadorea</taxon>
        <taxon>Rhabditida</taxon>
        <taxon>Rhabditina</taxon>
        <taxon>Rhabditomorpha</taxon>
        <taxon>Strongyloidea</taxon>
        <taxon>Strongylidae</taxon>
        <taxon>Cylicocyclus</taxon>
    </lineage>
</organism>
<dbReference type="SUPFAM" id="SSF56436">
    <property type="entry name" value="C-type lectin-like"/>
    <property type="match status" value="1"/>
</dbReference>
<dbReference type="Pfam" id="PF00059">
    <property type="entry name" value="Lectin_C"/>
    <property type="match status" value="1"/>
</dbReference>
<accession>A0AA36H744</accession>
<sequence length="280" mass="32099">MDKSGGDIQFNYCYKVKAITHELVWLDIAMRMNGGPHLIGLADEIRYFGIHIIVVGFKKGRSGAIDLTKIASEGSYFKNSTPNLAGELQHSLCKVNCFCKERWVQYEHENEKYGSCLRIGGFKMDWENARDACIHLGGGKGHLATVLDKPKHDFVSVFIDFLSPLFFLLKENTISVMIKNDSRTMQPYKYHIGLSYNESKRDYFWEQPKDSVSEKISLKDTDFRKWDKGFPSLYGDRKCVFAAQTSDLEHGWQNEVCNSWSARGDYICQMNACDTDNYCP</sequence>
<dbReference type="PROSITE" id="PS50041">
    <property type="entry name" value="C_TYPE_LECTIN_2"/>
    <property type="match status" value="1"/>
</dbReference>